<proteinExistence type="predicted"/>
<dbReference type="OrthoDB" id="3028129at2759"/>
<feature type="non-terminal residue" evidence="2">
    <location>
        <position position="111"/>
    </location>
</feature>
<accession>A0A4S8LRL8</accession>
<gene>
    <name evidence="2" type="ORF">K435DRAFT_862820</name>
</gene>
<dbReference type="AlphaFoldDB" id="A0A4S8LRL8"/>
<evidence type="ECO:0000313" key="2">
    <source>
        <dbReference type="EMBL" id="THU92096.1"/>
    </source>
</evidence>
<feature type="non-terminal residue" evidence="2">
    <location>
        <position position="1"/>
    </location>
</feature>
<feature type="region of interest" description="Disordered" evidence="1">
    <location>
        <begin position="36"/>
        <end position="111"/>
    </location>
</feature>
<feature type="compositionally biased region" description="Acidic residues" evidence="1">
    <location>
        <begin position="52"/>
        <end position="72"/>
    </location>
</feature>
<protein>
    <submittedName>
        <fullName evidence="2">Uncharacterized protein</fullName>
    </submittedName>
</protein>
<evidence type="ECO:0000256" key="1">
    <source>
        <dbReference type="SAM" id="MobiDB-lite"/>
    </source>
</evidence>
<name>A0A4S8LRL8_DENBC</name>
<dbReference type="EMBL" id="ML179288">
    <property type="protein sequence ID" value="THU92096.1"/>
    <property type="molecule type" value="Genomic_DNA"/>
</dbReference>
<reference evidence="2 3" key="1">
    <citation type="journal article" date="2019" name="Nat. Ecol. Evol.">
        <title>Megaphylogeny resolves global patterns of mushroom evolution.</title>
        <authorList>
            <person name="Varga T."/>
            <person name="Krizsan K."/>
            <person name="Foldi C."/>
            <person name="Dima B."/>
            <person name="Sanchez-Garcia M."/>
            <person name="Sanchez-Ramirez S."/>
            <person name="Szollosi G.J."/>
            <person name="Szarkandi J.G."/>
            <person name="Papp V."/>
            <person name="Albert L."/>
            <person name="Andreopoulos W."/>
            <person name="Angelini C."/>
            <person name="Antonin V."/>
            <person name="Barry K.W."/>
            <person name="Bougher N.L."/>
            <person name="Buchanan P."/>
            <person name="Buyck B."/>
            <person name="Bense V."/>
            <person name="Catcheside P."/>
            <person name="Chovatia M."/>
            <person name="Cooper J."/>
            <person name="Damon W."/>
            <person name="Desjardin D."/>
            <person name="Finy P."/>
            <person name="Geml J."/>
            <person name="Haridas S."/>
            <person name="Hughes K."/>
            <person name="Justo A."/>
            <person name="Karasinski D."/>
            <person name="Kautmanova I."/>
            <person name="Kiss B."/>
            <person name="Kocsube S."/>
            <person name="Kotiranta H."/>
            <person name="LaButti K.M."/>
            <person name="Lechner B.E."/>
            <person name="Liimatainen K."/>
            <person name="Lipzen A."/>
            <person name="Lukacs Z."/>
            <person name="Mihaltcheva S."/>
            <person name="Morgado L.N."/>
            <person name="Niskanen T."/>
            <person name="Noordeloos M.E."/>
            <person name="Ohm R.A."/>
            <person name="Ortiz-Santana B."/>
            <person name="Ovrebo C."/>
            <person name="Racz N."/>
            <person name="Riley R."/>
            <person name="Savchenko A."/>
            <person name="Shiryaev A."/>
            <person name="Soop K."/>
            <person name="Spirin V."/>
            <person name="Szebenyi C."/>
            <person name="Tomsovsky M."/>
            <person name="Tulloss R.E."/>
            <person name="Uehling J."/>
            <person name="Grigoriev I.V."/>
            <person name="Vagvolgyi C."/>
            <person name="Papp T."/>
            <person name="Martin F.M."/>
            <person name="Miettinen O."/>
            <person name="Hibbett D.S."/>
            <person name="Nagy L.G."/>
        </authorList>
    </citation>
    <scope>NUCLEOTIDE SEQUENCE [LARGE SCALE GENOMIC DNA]</scope>
    <source>
        <strain evidence="2 3">CBS 962.96</strain>
    </source>
</reference>
<sequence length="111" mass="12229">HRSNFWAEFRGEWDTTYPSNLTEEEIERVEEIKLKYNLEPKVKTKRAVTPNEDTDETDDEDDEGGDEDGEGDTGEKVTSTVANADPKVSANPDASMDPDAPVANASVDPNA</sequence>
<dbReference type="Proteomes" id="UP000297245">
    <property type="component" value="Unassembled WGS sequence"/>
</dbReference>
<evidence type="ECO:0000313" key="3">
    <source>
        <dbReference type="Proteomes" id="UP000297245"/>
    </source>
</evidence>
<organism evidence="2 3">
    <name type="scientific">Dendrothele bispora (strain CBS 962.96)</name>
    <dbReference type="NCBI Taxonomy" id="1314807"/>
    <lineage>
        <taxon>Eukaryota</taxon>
        <taxon>Fungi</taxon>
        <taxon>Dikarya</taxon>
        <taxon>Basidiomycota</taxon>
        <taxon>Agaricomycotina</taxon>
        <taxon>Agaricomycetes</taxon>
        <taxon>Agaricomycetidae</taxon>
        <taxon>Agaricales</taxon>
        <taxon>Agaricales incertae sedis</taxon>
        <taxon>Dendrothele</taxon>
    </lineage>
</organism>
<keyword evidence="3" id="KW-1185">Reference proteome</keyword>